<proteinExistence type="predicted"/>
<evidence type="ECO:0000256" key="1">
    <source>
        <dbReference type="SAM" id="MobiDB-lite"/>
    </source>
</evidence>
<dbReference type="CDD" id="cd22828">
    <property type="entry name" value="Gal_Rha_Lectin_EVA1_EVA1C_rpt1"/>
    <property type="match status" value="1"/>
</dbReference>
<feature type="transmembrane region" description="Helical" evidence="2">
    <location>
        <begin position="328"/>
        <end position="354"/>
    </location>
</feature>
<evidence type="ECO:0000313" key="5">
    <source>
        <dbReference type="EMBL" id="PCG76042.1"/>
    </source>
</evidence>
<keyword evidence="2" id="KW-0472">Membrane</keyword>
<evidence type="ECO:0000256" key="2">
    <source>
        <dbReference type="SAM" id="Phobius"/>
    </source>
</evidence>
<feature type="compositionally biased region" description="Basic and acidic residues" evidence="1">
    <location>
        <begin position="274"/>
        <end position="285"/>
    </location>
</feature>
<organism evidence="5">
    <name type="scientific">Heliothis virescens</name>
    <name type="common">Tobacco budworm moth</name>
    <dbReference type="NCBI Taxonomy" id="7102"/>
    <lineage>
        <taxon>Eukaryota</taxon>
        <taxon>Metazoa</taxon>
        <taxon>Ecdysozoa</taxon>
        <taxon>Arthropoda</taxon>
        <taxon>Hexapoda</taxon>
        <taxon>Insecta</taxon>
        <taxon>Pterygota</taxon>
        <taxon>Neoptera</taxon>
        <taxon>Endopterygota</taxon>
        <taxon>Lepidoptera</taxon>
        <taxon>Glossata</taxon>
        <taxon>Ditrysia</taxon>
        <taxon>Noctuoidea</taxon>
        <taxon>Noctuidae</taxon>
        <taxon>Heliothinae</taxon>
        <taxon>Heliothis</taxon>
    </lineage>
</organism>
<sequence>MCGMWYLVLGFLALPGPSCSNSDNLALLLDTLKVIQRSVCNDEMVSLACPRGTTISIQVAQYGKVGEEKGCPALSGEVTEEARNCKRPNAMQYSLLQTVVEACQKKPQCKFSTLPMAGLVDPCPTQNKYVEVAYKCRPYEFRIRNACEGDVIKLSCNPHSRIAIFDALYGRTAFEAVTCPQTQGVPDEFLSPACVTPHAVKTVIQLCLGRRRCQIAANSKTFNSSCNQLSRPYLKVVYACVPLGVLSEKYESAAERDEGSTTFDHSKALFDESEEAGEKWGEPSADRALQPSLNEDVSPTRPEAETTTLQQPKKNIERNEEPQHGNSILLLSVSIGLLIFIVIIGVTIAIKCYVKRKTDHSKNGDMYTTEAPNVFNYAFSDIDNDADISHISGTFHDPMHPDMILYKNIPGSRGTIRAMKPLCTIYPSAPEANMYGNVDYVPSHTRDTATRFTRSRSNEEEGEQNIMTSPRSLGAHSSNYYYG</sequence>
<feature type="region of interest" description="Disordered" evidence="1">
    <location>
        <begin position="274"/>
        <end position="320"/>
    </location>
</feature>
<dbReference type="PROSITE" id="PS50228">
    <property type="entry name" value="SUEL_LECTIN"/>
    <property type="match status" value="2"/>
</dbReference>
<dbReference type="AlphaFoldDB" id="A0A2A4JXC7"/>
<dbReference type="PANTHER" id="PTHR46780">
    <property type="entry name" value="PROTEIN EVA-1"/>
    <property type="match status" value="1"/>
</dbReference>
<keyword evidence="2" id="KW-0812">Transmembrane</keyword>
<feature type="domain" description="SUEL-type lectin" evidence="4">
    <location>
        <begin position="146"/>
        <end position="241"/>
    </location>
</feature>
<gene>
    <name evidence="5" type="ORF">B5V51_10401</name>
</gene>
<dbReference type="EMBL" id="NWSH01000490">
    <property type="protein sequence ID" value="PCG76042.1"/>
    <property type="molecule type" value="Genomic_DNA"/>
</dbReference>
<name>A0A2A4JXC7_HELVI</name>
<feature type="compositionally biased region" description="Polar residues" evidence="1">
    <location>
        <begin position="465"/>
        <end position="483"/>
    </location>
</feature>
<evidence type="ECO:0000259" key="4">
    <source>
        <dbReference type="PROSITE" id="PS50228"/>
    </source>
</evidence>
<dbReference type="STRING" id="7102.A0A2A4JXC7"/>
<reference evidence="5" key="1">
    <citation type="submission" date="2017-09" db="EMBL/GenBank/DDBJ databases">
        <title>Contemporary evolution of a Lepidopteran species, Heliothis virescens, in response to modern agricultural practices.</title>
        <authorList>
            <person name="Fritz M.L."/>
            <person name="Deyonke A.M."/>
            <person name="Papanicolaou A."/>
            <person name="Micinski S."/>
            <person name="Westbrook J."/>
            <person name="Gould F."/>
        </authorList>
    </citation>
    <scope>NUCLEOTIDE SEQUENCE [LARGE SCALE GENOMIC DNA]</scope>
    <source>
        <strain evidence="5">HvINT-</strain>
        <tissue evidence="5">Whole body</tissue>
    </source>
</reference>
<evidence type="ECO:0000256" key="3">
    <source>
        <dbReference type="SAM" id="SignalP"/>
    </source>
</evidence>
<dbReference type="Gene3D" id="2.60.120.740">
    <property type="match status" value="2"/>
</dbReference>
<protein>
    <recommendedName>
        <fullName evidence="4">SUEL-type lectin domain-containing protein</fullName>
    </recommendedName>
</protein>
<dbReference type="InterPro" id="IPR000922">
    <property type="entry name" value="Lectin_gal-bd_dom"/>
</dbReference>
<accession>A0A2A4JXC7</accession>
<keyword evidence="3" id="KW-0732">Signal</keyword>
<keyword evidence="2" id="KW-1133">Transmembrane helix</keyword>
<dbReference type="InterPro" id="IPR043159">
    <property type="entry name" value="Lectin_gal-bd_sf"/>
</dbReference>
<dbReference type="GO" id="GO:0030246">
    <property type="term" value="F:carbohydrate binding"/>
    <property type="evidence" value="ECO:0007669"/>
    <property type="project" value="InterPro"/>
</dbReference>
<feature type="chain" id="PRO_5012991878" description="SUEL-type lectin domain-containing protein" evidence="3">
    <location>
        <begin position="21"/>
        <end position="483"/>
    </location>
</feature>
<feature type="domain" description="SUEL-type lectin" evidence="4">
    <location>
        <begin position="39"/>
        <end position="137"/>
    </location>
</feature>
<feature type="region of interest" description="Disordered" evidence="1">
    <location>
        <begin position="446"/>
        <end position="483"/>
    </location>
</feature>
<dbReference type="CDD" id="cd22829">
    <property type="entry name" value="Gal_Rha_Lectin_EVA1_EVA1C_rpt2"/>
    <property type="match status" value="1"/>
</dbReference>
<feature type="signal peptide" evidence="3">
    <location>
        <begin position="1"/>
        <end position="20"/>
    </location>
</feature>
<dbReference type="Pfam" id="PF02140">
    <property type="entry name" value="SUEL_Lectin"/>
    <property type="match status" value="2"/>
</dbReference>
<comment type="caution">
    <text evidence="5">The sequence shown here is derived from an EMBL/GenBank/DDBJ whole genome shotgun (WGS) entry which is preliminary data.</text>
</comment>